<gene>
    <name evidence="8" type="ORF">L1F29_08255</name>
</gene>
<proteinExistence type="inferred from homology"/>
<evidence type="ECO:0000313" key="9">
    <source>
        <dbReference type="Proteomes" id="UP001057877"/>
    </source>
</evidence>
<feature type="region of interest" description="Disordered" evidence="5">
    <location>
        <begin position="1"/>
        <end position="104"/>
    </location>
</feature>
<accession>A0ABY5SE43</accession>
<dbReference type="InterPro" id="IPR051201">
    <property type="entry name" value="Chloro_Bact_Ser_Proteases"/>
</dbReference>
<feature type="transmembrane region" description="Helical" evidence="6">
    <location>
        <begin position="112"/>
        <end position="131"/>
    </location>
</feature>
<dbReference type="InterPro" id="IPR036034">
    <property type="entry name" value="PDZ_sf"/>
</dbReference>
<dbReference type="PANTHER" id="PTHR43343">
    <property type="entry name" value="PEPTIDASE S12"/>
    <property type="match status" value="1"/>
</dbReference>
<evidence type="ECO:0000256" key="6">
    <source>
        <dbReference type="SAM" id="Phobius"/>
    </source>
</evidence>
<dbReference type="InterPro" id="IPR043504">
    <property type="entry name" value="Peptidase_S1_PA_chymotrypsin"/>
</dbReference>
<organism evidence="8 9">
    <name type="scientific">Paenibacillus spongiae</name>
    <dbReference type="NCBI Taxonomy" id="2909671"/>
    <lineage>
        <taxon>Bacteria</taxon>
        <taxon>Bacillati</taxon>
        <taxon>Bacillota</taxon>
        <taxon>Bacilli</taxon>
        <taxon>Bacillales</taxon>
        <taxon>Paenibacillaceae</taxon>
        <taxon>Paenibacillus</taxon>
    </lineage>
</organism>
<keyword evidence="3" id="KW-0378">Hydrolase</keyword>
<dbReference type="SUPFAM" id="SSF50494">
    <property type="entry name" value="Trypsin-like serine proteases"/>
    <property type="match status" value="1"/>
</dbReference>
<reference evidence="8" key="1">
    <citation type="submission" date="2022-01" db="EMBL/GenBank/DDBJ databases">
        <title>Paenibacillus spongiae sp. nov., isolated from marine sponge.</title>
        <authorList>
            <person name="Li Z."/>
            <person name="Zhang M."/>
        </authorList>
    </citation>
    <scope>NUCLEOTIDE SEQUENCE</scope>
    <source>
        <strain evidence="8">PHS-Z3</strain>
    </source>
</reference>
<dbReference type="Pfam" id="PF13365">
    <property type="entry name" value="Trypsin_2"/>
    <property type="match status" value="1"/>
</dbReference>
<dbReference type="PANTHER" id="PTHR43343:SF3">
    <property type="entry name" value="PROTEASE DO-LIKE 8, CHLOROPLASTIC"/>
    <property type="match status" value="1"/>
</dbReference>
<feature type="domain" description="PDZ" evidence="7">
    <location>
        <begin position="436"/>
        <end position="503"/>
    </location>
</feature>
<keyword evidence="6" id="KW-0812">Transmembrane</keyword>
<keyword evidence="6" id="KW-1133">Transmembrane helix</keyword>
<evidence type="ECO:0000256" key="5">
    <source>
        <dbReference type="SAM" id="MobiDB-lite"/>
    </source>
</evidence>
<dbReference type="InterPro" id="IPR009003">
    <property type="entry name" value="Peptidase_S1_PA"/>
</dbReference>
<keyword evidence="4" id="KW-0720">Serine protease</keyword>
<keyword evidence="9" id="KW-1185">Reference proteome</keyword>
<evidence type="ECO:0000256" key="4">
    <source>
        <dbReference type="ARBA" id="ARBA00022825"/>
    </source>
</evidence>
<keyword evidence="6" id="KW-0472">Membrane</keyword>
<evidence type="ECO:0000256" key="2">
    <source>
        <dbReference type="ARBA" id="ARBA00022670"/>
    </source>
</evidence>
<name>A0ABY5SE43_9BACL</name>
<dbReference type="SMART" id="SM00228">
    <property type="entry name" value="PDZ"/>
    <property type="match status" value="1"/>
</dbReference>
<dbReference type="InterPro" id="IPR001478">
    <property type="entry name" value="PDZ"/>
</dbReference>
<dbReference type="EMBL" id="CP091430">
    <property type="protein sequence ID" value="UVI31793.1"/>
    <property type="molecule type" value="Genomic_DNA"/>
</dbReference>
<dbReference type="Gene3D" id="2.40.10.10">
    <property type="entry name" value="Trypsin-like serine proteases"/>
    <property type="match status" value="2"/>
</dbReference>
<dbReference type="CDD" id="cd06779">
    <property type="entry name" value="cpPDZ_Deg_HtrA-like"/>
    <property type="match status" value="1"/>
</dbReference>
<dbReference type="PRINTS" id="PR00834">
    <property type="entry name" value="PROTEASES2C"/>
</dbReference>
<feature type="compositionally biased region" description="Basic and acidic residues" evidence="5">
    <location>
        <begin position="20"/>
        <end position="39"/>
    </location>
</feature>
<dbReference type="Proteomes" id="UP001057877">
    <property type="component" value="Chromosome"/>
</dbReference>
<evidence type="ECO:0000313" key="8">
    <source>
        <dbReference type="EMBL" id="UVI31793.1"/>
    </source>
</evidence>
<dbReference type="Gene3D" id="2.30.42.10">
    <property type="match status" value="1"/>
</dbReference>
<dbReference type="Pfam" id="PF13180">
    <property type="entry name" value="PDZ_2"/>
    <property type="match status" value="1"/>
</dbReference>
<protein>
    <submittedName>
        <fullName evidence="8">Trypsin-like peptidase domain-containing protein</fullName>
    </submittedName>
</protein>
<evidence type="ECO:0000256" key="1">
    <source>
        <dbReference type="ARBA" id="ARBA00010541"/>
    </source>
</evidence>
<evidence type="ECO:0000256" key="3">
    <source>
        <dbReference type="ARBA" id="ARBA00022801"/>
    </source>
</evidence>
<sequence>MEDNKKNPFDDFFQSGSSDNKMDKADETYNEHQTDKNSEQQKPAYYYSYGPFKPAAEADSKPMQSKQAYGGDSAPGSQVEVTPPAQLRPFAPTQSAKGGWQGREPRRTSFKAVFASFMVGVVAVGSLMFMADRQNWFSSDQALGGSPSVGQGANTNAKPGDDGVVSNVSDVVRPNNIAKIFEQASPAVVKIQTFSKQQQSNRSDSILDDPFFRQFFGDGYGDQGGGDSSGQGTGQLVPSGMGTGFFFESDGYILTNQHVIADADEIQVTVEGHDKPLTAKKLGANYDLDLAVLKVEGTGFPTLKIGSSEKADIGDWVVAIGNPHGFDHTVTVGVLSAKERPISIPDAEGTRNYEHLLQTDASINPGNSGGPLLNLQGEVIGINTAVSSQAQGIGFAIPTSTIMENLEALKANKEIPKKPAPFIGARLGDISDQLQQELGLSSKEGFYIDSVIYKSPAYLADLRQYDVITAMDGTKYKTKEEFIAAVKTKAVGDKITLSIIRNGKSMDVTVEIGNANEFAQQPQNQRQQQ</sequence>
<keyword evidence="2" id="KW-0645">Protease</keyword>
<comment type="similarity">
    <text evidence="1">Belongs to the peptidase S1C family.</text>
</comment>
<dbReference type="RefSeq" id="WP_258387857.1">
    <property type="nucleotide sequence ID" value="NZ_CP091430.1"/>
</dbReference>
<dbReference type="InterPro" id="IPR001940">
    <property type="entry name" value="Peptidase_S1C"/>
</dbReference>
<dbReference type="SUPFAM" id="SSF50156">
    <property type="entry name" value="PDZ domain-like"/>
    <property type="match status" value="1"/>
</dbReference>
<evidence type="ECO:0000259" key="7">
    <source>
        <dbReference type="SMART" id="SM00228"/>
    </source>
</evidence>